<dbReference type="Pfam" id="PF12710">
    <property type="entry name" value="HAD"/>
    <property type="match status" value="1"/>
</dbReference>
<proteinExistence type="predicted"/>
<dbReference type="InterPro" id="IPR023214">
    <property type="entry name" value="HAD_sf"/>
</dbReference>
<keyword evidence="2" id="KW-0378">Hydrolase</keyword>
<name>A0ABW4VEC9_9MICO</name>
<organism evidence="2 3">
    <name type="scientific">Promicromonospora aerolata</name>
    <dbReference type="NCBI Taxonomy" id="195749"/>
    <lineage>
        <taxon>Bacteria</taxon>
        <taxon>Bacillati</taxon>
        <taxon>Actinomycetota</taxon>
        <taxon>Actinomycetes</taxon>
        <taxon>Micrococcales</taxon>
        <taxon>Promicromonosporaceae</taxon>
        <taxon>Promicromonospora</taxon>
    </lineage>
</organism>
<accession>A0ABW4VEC9</accession>
<comment type="caution">
    <text evidence="2">The sequence shown here is derived from an EMBL/GenBank/DDBJ whole genome shotgun (WGS) entry which is preliminary data.</text>
</comment>
<sequence length="327" mass="35313">MSGVPAPDGRLPSWRPGATRDAVLGFLEAAPSIPVEDRVAYFDNDGTLWCERPTYVQYEFFLDALRRRVQDEPALAEEAEFRAVLAGDVSAVGEIGLERVALALAGLFQGLEPRAFTREVRAFLRSSTHPTLGRPLSDVRYGPMLELLDALQGLDFSIGVVTGGGTEFVRAVSQELYGVPPERVVGTMIAYELEQDPRGRPALRRTARVLGDVNEGAAKVTNIQTQLGRAPALAAGNSAGDTELLEWAAAADGPHLSLLVDHDDPDREFGYASEAQSFAAGEPITTTARRLGWTTISMKDDWASVFAQDSPVGRGDDTEPPTFTRNG</sequence>
<keyword evidence="3" id="KW-1185">Reference proteome</keyword>
<dbReference type="RefSeq" id="WP_377200656.1">
    <property type="nucleotide sequence ID" value="NZ_JBHUHF010000001.1"/>
</dbReference>
<dbReference type="InterPro" id="IPR036412">
    <property type="entry name" value="HAD-like_sf"/>
</dbReference>
<dbReference type="GO" id="GO:0016787">
    <property type="term" value="F:hydrolase activity"/>
    <property type="evidence" value="ECO:0007669"/>
    <property type="project" value="UniProtKB-KW"/>
</dbReference>
<evidence type="ECO:0000313" key="2">
    <source>
        <dbReference type="EMBL" id="MFD2029001.1"/>
    </source>
</evidence>
<dbReference type="Gene3D" id="3.40.50.1000">
    <property type="entry name" value="HAD superfamily/HAD-like"/>
    <property type="match status" value="1"/>
</dbReference>
<dbReference type="Proteomes" id="UP001597338">
    <property type="component" value="Unassembled WGS sequence"/>
</dbReference>
<gene>
    <name evidence="2" type="ORF">ACFSL2_26205</name>
</gene>
<evidence type="ECO:0000313" key="3">
    <source>
        <dbReference type="Proteomes" id="UP001597338"/>
    </source>
</evidence>
<dbReference type="SUPFAM" id="SSF56784">
    <property type="entry name" value="HAD-like"/>
    <property type="match status" value="1"/>
</dbReference>
<evidence type="ECO:0000256" key="1">
    <source>
        <dbReference type="SAM" id="MobiDB-lite"/>
    </source>
</evidence>
<dbReference type="EMBL" id="JBHUHF010000001">
    <property type="protein sequence ID" value="MFD2029001.1"/>
    <property type="molecule type" value="Genomic_DNA"/>
</dbReference>
<protein>
    <submittedName>
        <fullName evidence="2">HAD family hydrolase</fullName>
    </submittedName>
</protein>
<feature type="region of interest" description="Disordered" evidence="1">
    <location>
        <begin position="307"/>
        <end position="327"/>
    </location>
</feature>
<reference evidence="3" key="1">
    <citation type="journal article" date="2019" name="Int. J. Syst. Evol. Microbiol.">
        <title>The Global Catalogue of Microorganisms (GCM) 10K type strain sequencing project: providing services to taxonomists for standard genome sequencing and annotation.</title>
        <authorList>
            <consortium name="The Broad Institute Genomics Platform"/>
            <consortium name="The Broad Institute Genome Sequencing Center for Infectious Disease"/>
            <person name="Wu L."/>
            <person name="Ma J."/>
        </authorList>
    </citation>
    <scope>NUCLEOTIDE SEQUENCE [LARGE SCALE GENOMIC DNA]</scope>
    <source>
        <strain evidence="3">CCM 7043</strain>
    </source>
</reference>